<gene>
    <name evidence="3" type="ORF">J1M35_01745</name>
</gene>
<feature type="signal peptide" evidence="2">
    <location>
        <begin position="1"/>
        <end position="22"/>
    </location>
</feature>
<protein>
    <submittedName>
        <fullName evidence="3">DUF3999 domain-containing protein</fullName>
    </submittedName>
</protein>
<evidence type="ECO:0000313" key="3">
    <source>
        <dbReference type="EMBL" id="QTD45674.1"/>
    </source>
</evidence>
<dbReference type="RefSeq" id="WP_208009422.1">
    <property type="nucleotide sequence ID" value="NZ_CP071796.1"/>
</dbReference>
<keyword evidence="1" id="KW-0812">Transmembrane</keyword>
<dbReference type="Proteomes" id="UP000663903">
    <property type="component" value="Chromosome"/>
</dbReference>
<keyword evidence="2" id="KW-0732">Signal</keyword>
<proteinExistence type="predicted"/>
<name>A0A975CK51_9BURK</name>
<keyword evidence="1" id="KW-0472">Membrane</keyword>
<dbReference type="Pfam" id="PF13163">
    <property type="entry name" value="DUF3999"/>
    <property type="match status" value="1"/>
</dbReference>
<evidence type="ECO:0000256" key="2">
    <source>
        <dbReference type="SAM" id="SignalP"/>
    </source>
</evidence>
<reference evidence="3" key="1">
    <citation type="submission" date="2021-03" db="EMBL/GenBank/DDBJ databases">
        <title>Ottowia sp. 27C isolated from the cloaca of a Giant Asian pond turtle (Heosemys grandis).</title>
        <authorList>
            <person name="Spergser J."/>
            <person name="Busse H.-J."/>
        </authorList>
    </citation>
    <scope>NUCLEOTIDE SEQUENCE</scope>
    <source>
        <strain evidence="3">27C</strain>
    </source>
</reference>
<organism evidence="3 4">
    <name type="scientific">Ottowia testudinis</name>
    <dbReference type="NCBI Taxonomy" id="2816950"/>
    <lineage>
        <taxon>Bacteria</taxon>
        <taxon>Pseudomonadati</taxon>
        <taxon>Pseudomonadota</taxon>
        <taxon>Betaproteobacteria</taxon>
        <taxon>Burkholderiales</taxon>
        <taxon>Comamonadaceae</taxon>
        <taxon>Ottowia</taxon>
    </lineage>
</organism>
<feature type="chain" id="PRO_5037961623" evidence="2">
    <location>
        <begin position="23"/>
        <end position="459"/>
    </location>
</feature>
<dbReference type="AlphaFoldDB" id="A0A975CK51"/>
<evidence type="ECO:0000256" key="1">
    <source>
        <dbReference type="SAM" id="Phobius"/>
    </source>
</evidence>
<sequence>MRPARLRRALAALIALPAVALAAVGDAPADYAARWPLSVPAGASLVRLPLTAAVLTRLQTADARDLRVFNAAGQAVPLAYDATPPAPQPAPEAAPLALPAMPLESDGAQASGDSLRVRIEADRAVTVQAHGAAPASAPAPVVGALVDARAVAPPLAAAELDAQWPEARPVTFHLHASRDLQQWQALGSATLYRQGGFATHTRVALNGAQLKDQYLRITWSGADGVRVQSVRLLPVAGPAPAERPTAALSWPAGTAPGALEFRLPFATPLAALDLRAEGSNTLVPVRVLARAQREQPWTPVAQHVVFNLNDGGAVRQSPPIELGQSAWREWRIEAQGTGFAAPPPLTAVFAPAQIVFVAQGAGPFTLAAAQEKAAMGFLPLASLMPGHRPGAQHGLPLAKVQGDDAAITVALAPLDHGLPTRQWLLWAVLLGGVLTLAAMAWALMRQLGRGDATPGQNTS</sequence>
<evidence type="ECO:0000313" key="4">
    <source>
        <dbReference type="Proteomes" id="UP000663903"/>
    </source>
</evidence>
<accession>A0A975CK51</accession>
<dbReference type="InterPro" id="IPR025060">
    <property type="entry name" value="DUF3999"/>
</dbReference>
<keyword evidence="4" id="KW-1185">Reference proteome</keyword>
<dbReference type="KEGG" id="otd:J1M35_01745"/>
<keyword evidence="1" id="KW-1133">Transmembrane helix</keyword>
<feature type="transmembrane region" description="Helical" evidence="1">
    <location>
        <begin position="423"/>
        <end position="444"/>
    </location>
</feature>
<dbReference type="EMBL" id="CP071796">
    <property type="protein sequence ID" value="QTD45674.1"/>
    <property type="molecule type" value="Genomic_DNA"/>
</dbReference>